<dbReference type="PANTHER" id="PTHR43792">
    <property type="entry name" value="GNAT FAMILY, PUTATIVE (AFU_ORTHOLOGUE AFUA_3G00765)-RELATED-RELATED"/>
    <property type="match status" value="1"/>
</dbReference>
<dbReference type="InterPro" id="IPR000182">
    <property type="entry name" value="GNAT_dom"/>
</dbReference>
<dbReference type="InterPro" id="IPR051531">
    <property type="entry name" value="N-acetyltransferase"/>
</dbReference>
<dbReference type="PANTHER" id="PTHR43792:SF1">
    <property type="entry name" value="N-ACETYLTRANSFERASE DOMAIN-CONTAINING PROTEIN"/>
    <property type="match status" value="1"/>
</dbReference>
<dbReference type="GO" id="GO:0016747">
    <property type="term" value="F:acyltransferase activity, transferring groups other than amino-acyl groups"/>
    <property type="evidence" value="ECO:0007669"/>
    <property type="project" value="InterPro"/>
</dbReference>
<dbReference type="EMBL" id="SSWX01000001">
    <property type="protein sequence ID" value="THJ36483.1"/>
    <property type="molecule type" value="Genomic_DNA"/>
</dbReference>
<dbReference type="Pfam" id="PF13302">
    <property type="entry name" value="Acetyltransf_3"/>
    <property type="match status" value="1"/>
</dbReference>
<comment type="caution">
    <text evidence="2">The sequence shown here is derived from an EMBL/GenBank/DDBJ whole genome shotgun (WGS) entry which is preliminary data.</text>
</comment>
<protein>
    <submittedName>
        <fullName evidence="2">GNAT family N-acetyltransferase</fullName>
    </submittedName>
</protein>
<evidence type="ECO:0000313" key="3">
    <source>
        <dbReference type="Proteomes" id="UP000306236"/>
    </source>
</evidence>
<dbReference type="InterPro" id="IPR016181">
    <property type="entry name" value="Acyl_CoA_acyltransferase"/>
</dbReference>
<name>A0A4S5BYF5_9BURK</name>
<evidence type="ECO:0000313" key="2">
    <source>
        <dbReference type="EMBL" id="THJ36483.1"/>
    </source>
</evidence>
<accession>A0A4S5BYF5</accession>
<dbReference type="SUPFAM" id="SSF55729">
    <property type="entry name" value="Acyl-CoA N-acyltransferases (Nat)"/>
    <property type="match status" value="1"/>
</dbReference>
<gene>
    <name evidence="2" type="ORF">E8K88_00855</name>
</gene>
<dbReference type="Gene3D" id="3.40.630.30">
    <property type="match status" value="1"/>
</dbReference>
<sequence>MKKQQNLTTHRLLLRALQPDDRNFASTLLSDEKVRLYLGGIVPLHSQEHALASLFSLEADTMVWLAVKQATHERLGLVYLSKHCEEAFFELSYQFAVNAWSKGYATEACKAVIDFALHNLKLERIVAETQAKNLASCRLLERLNMQELRRLQRFNAEQIVFITQ</sequence>
<dbReference type="OrthoDB" id="9801656at2"/>
<proteinExistence type="predicted"/>
<feature type="domain" description="N-acetyltransferase" evidence="1">
    <location>
        <begin position="11"/>
        <end position="146"/>
    </location>
</feature>
<evidence type="ECO:0000259" key="1">
    <source>
        <dbReference type="Pfam" id="PF13302"/>
    </source>
</evidence>
<organism evidence="2 3">
    <name type="scientific">Lampropedia aestuarii</name>
    <dbReference type="NCBI Taxonomy" id="2562762"/>
    <lineage>
        <taxon>Bacteria</taxon>
        <taxon>Pseudomonadati</taxon>
        <taxon>Pseudomonadota</taxon>
        <taxon>Betaproteobacteria</taxon>
        <taxon>Burkholderiales</taxon>
        <taxon>Comamonadaceae</taxon>
        <taxon>Lampropedia</taxon>
    </lineage>
</organism>
<reference evidence="2 3" key="1">
    <citation type="submission" date="2019-04" db="EMBL/GenBank/DDBJ databases">
        <title>Lampropedia sp YIM MLB12 draf genome.</title>
        <authorList>
            <person name="Wang Y.-X."/>
        </authorList>
    </citation>
    <scope>NUCLEOTIDE SEQUENCE [LARGE SCALE GENOMIC DNA]</scope>
    <source>
        <strain evidence="2 3">YIM MLB12</strain>
    </source>
</reference>
<dbReference type="Proteomes" id="UP000306236">
    <property type="component" value="Unassembled WGS sequence"/>
</dbReference>
<keyword evidence="3" id="KW-1185">Reference proteome</keyword>
<keyword evidence="2" id="KW-0808">Transferase</keyword>
<dbReference type="AlphaFoldDB" id="A0A4S5BYF5"/>
<dbReference type="RefSeq" id="WP_136404742.1">
    <property type="nucleotide sequence ID" value="NZ_SSWX01000001.1"/>
</dbReference>